<dbReference type="EMBL" id="MG765277">
    <property type="protein sequence ID" value="AUV60044.1"/>
    <property type="molecule type" value="Genomic_DNA"/>
</dbReference>
<evidence type="ECO:0000313" key="1">
    <source>
        <dbReference type="EMBL" id="AUV60044.1"/>
    </source>
</evidence>
<dbReference type="KEGG" id="vg:54988593"/>
<name>A0A2K9VD09_9CAUD</name>
<evidence type="ECO:0000313" key="2">
    <source>
        <dbReference type="Proteomes" id="UP000241463"/>
    </source>
</evidence>
<organism evidence="1 2">
    <name type="scientific">Lactobacillus phage Bacchae</name>
    <dbReference type="NCBI Taxonomy" id="2079429"/>
    <lineage>
        <taxon>Viruses</taxon>
        <taxon>Duplodnaviria</taxon>
        <taxon>Heunggongvirae</taxon>
        <taxon>Uroviricota</taxon>
        <taxon>Caudoviricetes</taxon>
        <taxon>Herelleviridae</taxon>
        <taxon>Harbinvirus</taxon>
        <taxon>Harbinvirus bacchae</taxon>
    </lineage>
</organism>
<sequence>MKYTQYKGNNRWFKHLQDIKQTKPIRASIQGLESNLVDTIVVIDKLHMNKDSASWDIELSKEVYKNVPNPLKEIAGQIEFDENTDSKFFMWTTNHNRLYDLSEVGPYTLFESKTDSGVTLRVLFTKETNMLLPINTLALNEHELGRKERNTINHLIHHRLAGKLWRATIVTNTTSQTTELSYNNLSLNTVFGEAISLGNIYGMVSYNAKGKYKVFVEDDSATIQIVQPYHTVILIKFLPLRL</sequence>
<accession>A0A2K9VD09</accession>
<protein>
    <submittedName>
        <fullName evidence="1">Uncharacterized protein</fullName>
    </submittedName>
</protein>
<dbReference type="RefSeq" id="YP_009798148.1">
    <property type="nucleotide sequence ID" value="NC_047924.1"/>
</dbReference>
<dbReference type="GeneID" id="54988593"/>
<keyword evidence="2" id="KW-1185">Reference proteome</keyword>
<proteinExistence type="predicted"/>
<reference evidence="1 2" key="1">
    <citation type="submission" date="2018-01" db="EMBL/GenBank/DDBJ databases">
        <title>Lactobacillus phages that infect wine-derived L. plantarum strains.</title>
        <authorList>
            <person name="Kyrkou I."/>
            <person name="Hestbjerg Hansen L."/>
        </authorList>
    </citation>
    <scope>NUCLEOTIDE SEQUENCE [LARGE SCALE GENOMIC DNA]</scope>
</reference>
<dbReference type="Proteomes" id="UP000241463">
    <property type="component" value="Segment"/>
</dbReference>